<evidence type="ECO:0000313" key="3">
    <source>
        <dbReference type="EMBL" id="KFD55186.1"/>
    </source>
</evidence>
<accession>A0A085N7J1</accession>
<evidence type="ECO:0000256" key="1">
    <source>
        <dbReference type="SAM" id="MobiDB-lite"/>
    </source>
</evidence>
<dbReference type="EMBL" id="KL363201">
    <property type="protein sequence ID" value="KFD55186.1"/>
    <property type="molecule type" value="Genomic_DNA"/>
</dbReference>
<dbReference type="AlphaFoldDB" id="A0A085N7J1"/>
<feature type="compositionally biased region" description="Basic and acidic residues" evidence="1">
    <location>
        <begin position="61"/>
        <end position="71"/>
    </location>
</feature>
<protein>
    <recommendedName>
        <fullName evidence="6">Secreted protein</fullName>
    </recommendedName>
</protein>
<evidence type="ECO:0000313" key="5">
    <source>
        <dbReference type="Proteomes" id="UP000030764"/>
    </source>
</evidence>
<dbReference type="Proteomes" id="UP000030764">
    <property type="component" value="Unassembled WGS sequence"/>
</dbReference>
<keyword evidence="2" id="KW-0732">Signal</keyword>
<feature type="region of interest" description="Disordered" evidence="1">
    <location>
        <begin position="40"/>
        <end position="71"/>
    </location>
</feature>
<keyword evidence="5" id="KW-1185">Reference proteome</keyword>
<dbReference type="EMBL" id="KL367538">
    <property type="protein sequence ID" value="KFD65437.1"/>
    <property type="molecule type" value="Genomic_DNA"/>
</dbReference>
<evidence type="ECO:0000256" key="2">
    <source>
        <dbReference type="SAM" id="SignalP"/>
    </source>
</evidence>
<evidence type="ECO:0008006" key="6">
    <source>
        <dbReference type="Google" id="ProtNLM"/>
    </source>
</evidence>
<name>A0A085N7J1_9BILA</name>
<gene>
    <name evidence="3" type="ORF">M513_03827</name>
    <name evidence="4" type="ORF">M514_03827</name>
</gene>
<dbReference type="Proteomes" id="UP000030758">
    <property type="component" value="Unassembled WGS sequence"/>
</dbReference>
<feature type="signal peptide" evidence="2">
    <location>
        <begin position="1"/>
        <end position="24"/>
    </location>
</feature>
<evidence type="ECO:0000313" key="4">
    <source>
        <dbReference type="EMBL" id="KFD65437.1"/>
    </source>
</evidence>
<organism evidence="4">
    <name type="scientific">Trichuris suis</name>
    <name type="common">pig whipworm</name>
    <dbReference type="NCBI Taxonomy" id="68888"/>
    <lineage>
        <taxon>Eukaryota</taxon>
        <taxon>Metazoa</taxon>
        <taxon>Ecdysozoa</taxon>
        <taxon>Nematoda</taxon>
        <taxon>Enoplea</taxon>
        <taxon>Dorylaimia</taxon>
        <taxon>Trichinellida</taxon>
        <taxon>Trichuridae</taxon>
        <taxon>Trichuris</taxon>
    </lineage>
</organism>
<reference evidence="4 5" key="1">
    <citation type="journal article" date="2014" name="Nat. Genet.">
        <title>Genome and transcriptome of the porcine whipworm Trichuris suis.</title>
        <authorList>
            <person name="Jex A.R."/>
            <person name="Nejsum P."/>
            <person name="Schwarz E.M."/>
            <person name="Hu L."/>
            <person name="Young N.D."/>
            <person name="Hall R.S."/>
            <person name="Korhonen P.K."/>
            <person name="Liao S."/>
            <person name="Thamsborg S."/>
            <person name="Xia J."/>
            <person name="Xu P."/>
            <person name="Wang S."/>
            <person name="Scheerlinck J.P."/>
            <person name="Hofmann A."/>
            <person name="Sternberg P.W."/>
            <person name="Wang J."/>
            <person name="Gasser R.B."/>
        </authorList>
    </citation>
    <scope>NUCLEOTIDE SEQUENCE [LARGE SCALE GENOMIC DNA]</scope>
    <source>
        <strain evidence="4">DCEP-RM93F</strain>
        <strain evidence="3">DCEP-RM93M</strain>
    </source>
</reference>
<feature type="chain" id="PRO_5010405350" description="Secreted protein" evidence="2">
    <location>
        <begin position="25"/>
        <end position="71"/>
    </location>
</feature>
<sequence>MKTVALIALLMIGCMIAVPGVVRGAEMHEAEDPLVVQSQTWRHDAPMKTRGGGHSHSSRCNNDRTEEHYQF</sequence>
<proteinExistence type="predicted"/>